<dbReference type="RefSeq" id="WP_265048471.1">
    <property type="nucleotide sequence ID" value="NZ_CP100390.1"/>
</dbReference>
<dbReference type="PROSITE" id="PS51383">
    <property type="entry name" value="YJEF_C_3"/>
    <property type="match status" value="1"/>
</dbReference>
<feature type="binding site" evidence="18">
    <location>
        <position position="158"/>
    </location>
    <ligand>
        <name>(6S)-NADPHX</name>
        <dbReference type="ChEBI" id="CHEBI:64076"/>
    </ligand>
</feature>
<comment type="catalytic activity">
    <reaction evidence="1 18 19">
        <text>(6R)-NADHX = (6S)-NADHX</text>
        <dbReference type="Rhea" id="RHEA:32215"/>
        <dbReference type="ChEBI" id="CHEBI:64074"/>
        <dbReference type="ChEBI" id="CHEBI:64075"/>
        <dbReference type="EC" id="5.1.99.6"/>
    </reaction>
</comment>
<dbReference type="Pfam" id="PF01256">
    <property type="entry name" value="Carb_kinase"/>
    <property type="match status" value="1"/>
</dbReference>
<dbReference type="HAMAP" id="MF_01965">
    <property type="entry name" value="NADHX_dehydratase"/>
    <property type="match status" value="1"/>
</dbReference>
<feature type="binding site" evidence="18">
    <location>
        <begin position="75"/>
        <end position="79"/>
    </location>
    <ligand>
        <name>(6S)-NADPHX</name>
        <dbReference type="ChEBI" id="CHEBI:64076"/>
    </ligand>
</feature>
<comment type="similarity">
    <text evidence="3 19">In the N-terminal section; belongs to the NnrE/AIBP family.</text>
</comment>
<dbReference type="PIRSF" id="PIRSF017184">
    <property type="entry name" value="Nnr"/>
    <property type="match status" value="1"/>
</dbReference>
<proteinExistence type="inferred from homology"/>
<name>A0ABY6N4Q9_9ALTE</name>
<feature type="binding site" evidence="18">
    <location>
        <begin position="147"/>
        <end position="153"/>
    </location>
    <ligand>
        <name>(6S)-NADPHX</name>
        <dbReference type="ChEBI" id="CHEBI:64076"/>
    </ligand>
</feature>
<dbReference type="Proteomes" id="UP001163739">
    <property type="component" value="Chromosome"/>
</dbReference>
<evidence type="ECO:0000313" key="23">
    <source>
        <dbReference type="Proteomes" id="UP001163739"/>
    </source>
</evidence>
<feature type="binding site" evidence="17">
    <location>
        <position position="339"/>
    </location>
    <ligand>
        <name>(6S)-NADPHX</name>
        <dbReference type="ChEBI" id="CHEBI:64076"/>
    </ligand>
</feature>
<evidence type="ECO:0000256" key="3">
    <source>
        <dbReference type="ARBA" id="ARBA00006001"/>
    </source>
</evidence>
<evidence type="ECO:0000259" key="20">
    <source>
        <dbReference type="PROSITE" id="PS51383"/>
    </source>
</evidence>
<dbReference type="PROSITE" id="PS51385">
    <property type="entry name" value="YJEF_N"/>
    <property type="match status" value="1"/>
</dbReference>
<comment type="function">
    <text evidence="18">Catalyzes the epimerization of the S- and R-forms of NAD(P)HX, a damaged form of NAD(P)H that is a result of enzymatic or heat-dependent hydration. This is a prerequisite for the S-specific NAD(P)H-hydrate dehydratase to allow the repair of both epimers of NAD(P)HX.</text>
</comment>
<dbReference type="PANTHER" id="PTHR12592:SF0">
    <property type="entry name" value="ATP-DEPENDENT (S)-NAD(P)H-HYDRATE DEHYDRATASE"/>
    <property type="match status" value="1"/>
</dbReference>
<evidence type="ECO:0000256" key="9">
    <source>
        <dbReference type="ARBA" id="ARBA00022958"/>
    </source>
</evidence>
<keyword evidence="9 18" id="KW-0630">Potassium</keyword>
<evidence type="ECO:0000256" key="11">
    <source>
        <dbReference type="ARBA" id="ARBA00023235"/>
    </source>
</evidence>
<evidence type="ECO:0000256" key="7">
    <source>
        <dbReference type="ARBA" id="ARBA00022840"/>
    </source>
</evidence>
<keyword evidence="7 17" id="KW-0067">ATP-binding</keyword>
<comment type="function">
    <text evidence="14 19">Bifunctional enzyme that catalyzes the epimerization of the S- and R-forms of NAD(P)HX and the dehydration of the S-form of NAD(P)HX at the expense of ADP, which is converted to AMP. This allows the repair of both epimers of NAD(P)HX, a damaged form of NAD(P)H that is a result of enzymatic or heat-dependent hydration.</text>
</comment>
<dbReference type="InterPro" id="IPR029056">
    <property type="entry name" value="Ribokinase-like"/>
</dbReference>
<evidence type="ECO:0000256" key="8">
    <source>
        <dbReference type="ARBA" id="ARBA00022857"/>
    </source>
</evidence>
<feature type="binding site" evidence="18">
    <location>
        <position position="179"/>
    </location>
    <ligand>
        <name>K(+)</name>
        <dbReference type="ChEBI" id="CHEBI:29103"/>
    </ligand>
</feature>
<comment type="subunit">
    <text evidence="17">Homotetramer.</text>
</comment>
<feature type="binding site" evidence="17">
    <location>
        <position position="386"/>
    </location>
    <ligand>
        <name>(6S)-NADPHX</name>
        <dbReference type="ChEBI" id="CHEBI:64076"/>
    </ligand>
</feature>
<reference evidence="22" key="1">
    <citation type="submission" date="2022-06" db="EMBL/GenBank/DDBJ databases">
        <title>Alkalimarinus sp. nov., isolated from gut of a Alitta virens.</title>
        <authorList>
            <person name="Yang A.I."/>
            <person name="Shin N.-R."/>
        </authorList>
    </citation>
    <scope>NUCLEOTIDE SEQUENCE</scope>
    <source>
        <strain evidence="22">A2M4</strain>
    </source>
</reference>
<dbReference type="InterPro" id="IPR004443">
    <property type="entry name" value="YjeF_N_dom"/>
</dbReference>
<feature type="binding site" evidence="17">
    <location>
        <position position="278"/>
    </location>
    <ligand>
        <name>(6S)-NADPHX</name>
        <dbReference type="ChEBI" id="CHEBI:64076"/>
    </ligand>
</feature>
<comment type="similarity">
    <text evidence="18">Belongs to the NnrE/AIBP family.</text>
</comment>
<keyword evidence="13" id="KW-0511">Multifunctional enzyme</keyword>
<dbReference type="CDD" id="cd01171">
    <property type="entry name" value="YXKO-related"/>
    <property type="match status" value="1"/>
</dbReference>
<evidence type="ECO:0000256" key="2">
    <source>
        <dbReference type="ARBA" id="ARBA00000909"/>
    </source>
</evidence>
<comment type="similarity">
    <text evidence="4 19">In the C-terminal section; belongs to the NnrD/CARKD family.</text>
</comment>
<evidence type="ECO:0000256" key="18">
    <source>
        <dbReference type="HAMAP-Rule" id="MF_01966"/>
    </source>
</evidence>
<dbReference type="HAMAP" id="MF_01966">
    <property type="entry name" value="NADHX_epimerase"/>
    <property type="match status" value="1"/>
</dbReference>
<dbReference type="PROSITE" id="PS01050">
    <property type="entry name" value="YJEF_C_2"/>
    <property type="match status" value="1"/>
</dbReference>
<feature type="domain" description="YjeF C-terminal" evidence="20">
    <location>
        <begin position="243"/>
        <end position="517"/>
    </location>
</feature>
<dbReference type="InterPro" id="IPR000631">
    <property type="entry name" value="CARKD"/>
</dbReference>
<comment type="similarity">
    <text evidence="17">Belongs to the NnrD/CARKD family.</text>
</comment>
<evidence type="ECO:0000256" key="17">
    <source>
        <dbReference type="HAMAP-Rule" id="MF_01965"/>
    </source>
</evidence>
<evidence type="ECO:0000256" key="15">
    <source>
        <dbReference type="ARBA" id="ARBA00048238"/>
    </source>
</evidence>
<comment type="cofactor">
    <cofactor evidence="17">
        <name>Mg(2+)</name>
        <dbReference type="ChEBI" id="CHEBI:18420"/>
    </cofactor>
</comment>
<evidence type="ECO:0000256" key="19">
    <source>
        <dbReference type="PIRNR" id="PIRNR017184"/>
    </source>
</evidence>
<evidence type="ECO:0000256" key="12">
    <source>
        <dbReference type="ARBA" id="ARBA00023239"/>
    </source>
</evidence>
<dbReference type="EMBL" id="CP100390">
    <property type="protein sequence ID" value="UZE96990.1"/>
    <property type="molecule type" value="Genomic_DNA"/>
</dbReference>
<dbReference type="InterPro" id="IPR030677">
    <property type="entry name" value="Nnr"/>
</dbReference>
<dbReference type="Gene3D" id="3.40.1190.20">
    <property type="match status" value="1"/>
</dbReference>
<comment type="catalytic activity">
    <reaction evidence="16 17 19">
        <text>(6S)-NADPHX + ADP = AMP + phosphate + NADPH + H(+)</text>
        <dbReference type="Rhea" id="RHEA:32235"/>
        <dbReference type="ChEBI" id="CHEBI:15378"/>
        <dbReference type="ChEBI" id="CHEBI:43474"/>
        <dbReference type="ChEBI" id="CHEBI:57783"/>
        <dbReference type="ChEBI" id="CHEBI:64076"/>
        <dbReference type="ChEBI" id="CHEBI:456215"/>
        <dbReference type="ChEBI" id="CHEBI:456216"/>
        <dbReference type="EC" id="4.2.1.136"/>
    </reaction>
</comment>
<dbReference type="EC" id="5.1.99.6" evidence="19"/>
<gene>
    <name evidence="18" type="primary">nnrE</name>
    <name evidence="17" type="synonym">nnrD</name>
    <name evidence="22" type="ORF">NKI27_04350</name>
</gene>
<keyword evidence="23" id="KW-1185">Reference proteome</keyword>
<comment type="catalytic activity">
    <reaction evidence="2 18 19">
        <text>(6R)-NADPHX = (6S)-NADPHX</text>
        <dbReference type="Rhea" id="RHEA:32227"/>
        <dbReference type="ChEBI" id="CHEBI:64076"/>
        <dbReference type="ChEBI" id="CHEBI:64077"/>
        <dbReference type="EC" id="5.1.99.6"/>
    </reaction>
</comment>
<dbReference type="NCBIfam" id="TIGR00196">
    <property type="entry name" value="yjeF_cterm"/>
    <property type="match status" value="1"/>
</dbReference>
<evidence type="ECO:0000256" key="6">
    <source>
        <dbReference type="ARBA" id="ARBA00022741"/>
    </source>
</evidence>
<evidence type="ECO:0000313" key="22">
    <source>
        <dbReference type="EMBL" id="UZE96990.1"/>
    </source>
</evidence>
<evidence type="ECO:0000256" key="16">
    <source>
        <dbReference type="ARBA" id="ARBA00049209"/>
    </source>
</evidence>
<keyword evidence="8 17" id="KW-0521">NADP</keyword>
<keyword evidence="5 18" id="KW-0479">Metal-binding</keyword>
<dbReference type="InterPro" id="IPR036652">
    <property type="entry name" value="YjeF_N_dom_sf"/>
</dbReference>
<comment type="catalytic activity">
    <reaction evidence="15 17 19">
        <text>(6S)-NADHX + ADP = AMP + phosphate + NADH + H(+)</text>
        <dbReference type="Rhea" id="RHEA:32223"/>
        <dbReference type="ChEBI" id="CHEBI:15378"/>
        <dbReference type="ChEBI" id="CHEBI:43474"/>
        <dbReference type="ChEBI" id="CHEBI:57945"/>
        <dbReference type="ChEBI" id="CHEBI:64074"/>
        <dbReference type="ChEBI" id="CHEBI:456215"/>
        <dbReference type="ChEBI" id="CHEBI:456216"/>
        <dbReference type="EC" id="4.2.1.136"/>
    </reaction>
</comment>
<dbReference type="SUPFAM" id="SSF64153">
    <property type="entry name" value="YjeF N-terminal domain-like"/>
    <property type="match status" value="1"/>
</dbReference>
<dbReference type="Gene3D" id="3.40.50.10260">
    <property type="entry name" value="YjeF N-terminal domain"/>
    <property type="match status" value="1"/>
</dbReference>
<dbReference type="NCBIfam" id="TIGR00197">
    <property type="entry name" value="yjeF_nterm"/>
    <property type="match status" value="1"/>
</dbReference>
<evidence type="ECO:0000256" key="4">
    <source>
        <dbReference type="ARBA" id="ARBA00009524"/>
    </source>
</evidence>
<feature type="domain" description="YjeF N-terminal" evidence="21">
    <location>
        <begin position="27"/>
        <end position="233"/>
    </location>
</feature>
<feature type="binding site" evidence="17">
    <location>
        <position position="456"/>
    </location>
    <ligand>
        <name>AMP</name>
        <dbReference type="ChEBI" id="CHEBI:456215"/>
    </ligand>
</feature>
<evidence type="ECO:0000256" key="14">
    <source>
        <dbReference type="ARBA" id="ARBA00025153"/>
    </source>
</evidence>
<keyword evidence="10 17" id="KW-0520">NAD</keyword>
<dbReference type="PANTHER" id="PTHR12592">
    <property type="entry name" value="ATP-DEPENDENT (S)-NAD(P)H-HYDRATE DEHYDRATASE FAMILY MEMBER"/>
    <property type="match status" value="1"/>
</dbReference>
<evidence type="ECO:0000256" key="5">
    <source>
        <dbReference type="ARBA" id="ARBA00022723"/>
    </source>
</evidence>
<sequence length="517" mass="54469">MNRALKSPLSPFEDKALPRELYTAKQVRALDRLAMETMPINGFDLMKQAGKAAFRMMLRLWPETPSLSVFCGGGNNGGDGLVIAGLAAQKGLSVEVILLADTESLSGEAAEAWAWLQQLDVFSSLTIMAWQVGLQVQGALIVDCLLGTGLIGDVRGGYASAISAINLLGRPVFAVDIPSGLCSDTGRVLGCAVKAQRTITFIGLKQGLLTGEGPNVVGVLKYDSLGVPETVLTRINPCCLRADWREFEAKLPKRQRAAHKGIYGRVLVIGGDHGMAGAALMAAEAACRVGAGLVYVATRPAHVSAFIARQPEIMAQGIDIAQYLGSMIDGVDVVVIGPGLGQAAWGQQLFQAVMHTNKPMIVDADALNLLAKLNPESRHNWILTPHPGEAARLLNCSIETIERNRFQAATELQQKYGGTIILKGAGTLIAVEPQGNEKATWLANTGNPGMASGGMGDVLSGILGGLLAQKNIDSMMVGPAAVTLHGESANLARLSVGEYSLLASDVLAAIPQLLRVV</sequence>
<feature type="binding site" evidence="17">
    <location>
        <begin position="423"/>
        <end position="427"/>
    </location>
    <ligand>
        <name>AMP</name>
        <dbReference type="ChEBI" id="CHEBI:456215"/>
    </ligand>
</feature>
<feature type="binding site" evidence="18">
    <location>
        <position position="76"/>
    </location>
    <ligand>
        <name>K(+)</name>
        <dbReference type="ChEBI" id="CHEBI:29103"/>
    </ligand>
</feature>
<comment type="cofactor">
    <cofactor evidence="18 19">
        <name>K(+)</name>
        <dbReference type="ChEBI" id="CHEBI:29103"/>
    </cofactor>
    <text evidence="18 19">Binds 1 potassium ion per subunit.</text>
</comment>
<evidence type="ECO:0000256" key="1">
    <source>
        <dbReference type="ARBA" id="ARBA00000013"/>
    </source>
</evidence>
<evidence type="ECO:0000259" key="21">
    <source>
        <dbReference type="PROSITE" id="PS51385"/>
    </source>
</evidence>
<evidence type="ECO:0000256" key="13">
    <source>
        <dbReference type="ARBA" id="ARBA00023268"/>
    </source>
</evidence>
<feature type="binding site" evidence="18">
    <location>
        <position position="143"/>
    </location>
    <ligand>
        <name>K(+)</name>
        <dbReference type="ChEBI" id="CHEBI:29103"/>
    </ligand>
</feature>
<comment type="function">
    <text evidence="17">Catalyzes the dehydration of the S-form of NAD(P)HX at the expense of ADP, which is converted to AMP. Together with NAD(P)HX epimerase, which catalyzes the epimerization of the S- and R-forms, the enzyme allows the repair of both epimers of NAD(P)HX, a damaged form of NAD(P)H that is a result of enzymatic or heat-dependent hydration.</text>
</comment>
<organism evidence="22 23">
    <name type="scientific">Alkalimarinus alittae</name>
    <dbReference type="NCBI Taxonomy" id="2961619"/>
    <lineage>
        <taxon>Bacteria</taxon>
        <taxon>Pseudomonadati</taxon>
        <taxon>Pseudomonadota</taxon>
        <taxon>Gammaproteobacteria</taxon>
        <taxon>Alteromonadales</taxon>
        <taxon>Alteromonadaceae</taxon>
        <taxon>Alkalimarinus</taxon>
    </lineage>
</organism>
<accession>A0ABY6N4Q9</accession>
<dbReference type="SUPFAM" id="SSF53613">
    <property type="entry name" value="Ribokinase-like"/>
    <property type="match status" value="1"/>
</dbReference>
<keyword evidence="6 17" id="KW-0547">Nucleotide-binding</keyword>
<protein>
    <recommendedName>
        <fullName evidence="19">Bifunctional NAD(P)H-hydrate repair enzyme</fullName>
    </recommendedName>
    <alternativeName>
        <fullName evidence="19">Nicotinamide nucleotide repair protein</fullName>
    </alternativeName>
    <domain>
        <recommendedName>
            <fullName evidence="19">ADP-dependent (S)-NAD(P)H-hydrate dehydratase</fullName>
            <ecNumber evidence="19">4.2.1.136</ecNumber>
        </recommendedName>
        <alternativeName>
            <fullName evidence="19">ADP-dependent NAD(P)HX dehydratase</fullName>
        </alternativeName>
    </domain>
    <domain>
        <recommendedName>
            <fullName evidence="19">NAD(P)H-hydrate epimerase</fullName>
            <ecNumber evidence="19">5.1.99.6</ecNumber>
        </recommendedName>
    </domain>
</protein>
<feature type="binding site" evidence="17">
    <location>
        <position position="457"/>
    </location>
    <ligand>
        <name>(6S)-NADPHX</name>
        <dbReference type="ChEBI" id="CHEBI:64076"/>
    </ligand>
</feature>
<evidence type="ECO:0000256" key="10">
    <source>
        <dbReference type="ARBA" id="ARBA00023027"/>
    </source>
</evidence>
<keyword evidence="11 18" id="KW-0413">Isomerase</keyword>
<dbReference type="InterPro" id="IPR017953">
    <property type="entry name" value="Carbohydrate_kinase_pred_CS"/>
</dbReference>
<dbReference type="EC" id="4.2.1.136" evidence="19"/>
<keyword evidence="12 17" id="KW-0456">Lyase</keyword>
<feature type="binding site" evidence="18">
    <location>
        <position position="176"/>
    </location>
    <ligand>
        <name>(6S)-NADPHX</name>
        <dbReference type="ChEBI" id="CHEBI:64076"/>
    </ligand>
</feature>
<dbReference type="Pfam" id="PF03853">
    <property type="entry name" value="YjeF_N"/>
    <property type="match status" value="1"/>
</dbReference>